<dbReference type="InterPro" id="IPR029063">
    <property type="entry name" value="SAM-dependent_MTases_sf"/>
</dbReference>
<dbReference type="SMART" id="SM00448">
    <property type="entry name" value="REC"/>
    <property type="match status" value="1"/>
</dbReference>
<comment type="catalytic activity">
    <reaction evidence="1">
        <text>ATP + protein L-histidine = ADP + protein N-phospho-L-histidine.</text>
        <dbReference type="EC" id="2.7.13.3"/>
    </reaction>
</comment>
<proteinExistence type="predicted"/>
<feature type="domain" description="CheR-type methyltransferase" evidence="12">
    <location>
        <begin position="209"/>
        <end position="472"/>
    </location>
</feature>
<dbReference type="CDD" id="cd16434">
    <property type="entry name" value="CheB-CheR_fusion"/>
    <property type="match status" value="1"/>
</dbReference>
<dbReference type="PROSITE" id="PS50122">
    <property type="entry name" value="CHEB"/>
    <property type="match status" value="1"/>
</dbReference>
<dbReference type="PROSITE" id="PS50123">
    <property type="entry name" value="CHER"/>
    <property type="match status" value="1"/>
</dbReference>
<dbReference type="PRINTS" id="PR00996">
    <property type="entry name" value="CHERMTFRASE"/>
</dbReference>
<dbReference type="InterPro" id="IPR005467">
    <property type="entry name" value="His_kinase_dom"/>
</dbReference>
<dbReference type="Pfam" id="PF00989">
    <property type="entry name" value="PAS"/>
    <property type="match status" value="1"/>
</dbReference>
<feature type="domain" description="Response regulatory" evidence="8">
    <location>
        <begin position="1232"/>
        <end position="1350"/>
    </location>
</feature>
<protein>
    <recommendedName>
        <fullName evidence="2">histidine kinase</fullName>
        <ecNumber evidence="2">2.7.13.3</ecNumber>
    </recommendedName>
</protein>
<dbReference type="SUPFAM" id="SSF55874">
    <property type="entry name" value="ATPase domain of HSP90 chaperone/DNA topoisomerase II/histidine kinase"/>
    <property type="match status" value="1"/>
</dbReference>
<evidence type="ECO:0000313" key="14">
    <source>
        <dbReference type="Proteomes" id="UP000468943"/>
    </source>
</evidence>
<feature type="active site" evidence="4">
    <location>
        <position position="50"/>
    </location>
</feature>
<dbReference type="Pfam" id="PF13596">
    <property type="entry name" value="PAS_10"/>
    <property type="match status" value="1"/>
</dbReference>
<sequence length="1352" mass="149174">MQIGLCNTDAMKDNCPIIAIGASAGGLAALEEFFDEIPADLGAAFVIIQHLDPKHDSMIAEILARHTAMPVKQIEHGMLVESDNVYVIPPNFYAALNSNIFELSEAVLQHGVRMPIDKFFRSMAEERSRQAVGIILSGTGSDGSLGLRELKAAGGIVIAQSPDTAQFDGMPRAAIATGQVDIISPVVDMIPKIRDYLSHDYVQSVADPSVETDLIGDEGKLNSIIAVLHAQLGVDFHGYKQGTIGRRIARRMSLRNISQVAEYLTCLREDPGEAKSLYQDLLINVTSFFRDPEAFETLYEKAIIDLVHSKPANEEIRVWVPGSATGEEPYSIAMLLIEEVKRTGKACPIQIFATDLDDTALSVGRAGVYSASQVADISSDRLERFFTRHGKDYQVTNELRETVTFAMQNVVSDPPFSRLDLISCRNLLIYLSGKLQDRIIGYFQFALRKDGYLFLGRSESIAHLEGLFETVDKKSRLYRRLPNAPQQLTSFPVNGVVSRVPSNGITPAPRPKETARLRELMQQQLLRNYAPASVLTNAKHQVLYFMGPTSNYLEQPSGLPTQDLLTLARPELRKKLRAGIKQALETTEPVVLDKISIKSGAARRDTRISIRRMAAPDQADELLIVTFDELEPSAPAVLTSAVDSPTDQSTIDELEGKLRDAQEDLQINLEELESTNEELQASNEEMMSVNEELQSANEELETSKEELQAMNEELTTVNNQLKDKVEQLAELNDDLTNFVSSTGIATVLLDAQHMLGRFTPAAKRLFNLIDTDMGRPISDIRQKFDSDGFLAAVDSVFQTFKPIEKEVTAEDGSTYLMRIAPYRANEQRSGGVVVTFVDISQRLQNERELRESEARFRMLVENAPDPLIMVDGSGQVVLANAEAPQLFGYDRKEFIGMKVEQLIPSDLRKLHVAHRKQYAQNPKVRVMGSGVTLQARMKNGDRIPVEVSLSPVSMEGDEMFCASIRDTREHQHAMEAVKEAQEQAVSALEAKSRFLATASHDLRQPLQSLAMINESLQLKIDDPELAELVERERVSLAHMRSLLNSLLDISKLDAGAMTVKSQDVDLRSAITKICEDFQAEADSKDVKLVVAVQDRIVRSDSDLLQQVFRNLIGNAIRYTNEGSVTVQSHTSGASIIVEVVDTGVGIPTDQVPHIFEEFYQIDRDPQKGDAGLGLGLSIASRIVEQLGSKIEVKSVPGKGSTFSLELPLSDMLLPDQKPEKAKGDVKPPKSGIILLVDDDPAVLNSTKFLLKARFGKGIHTAQSPKEAEKVLAQLSSNEPDIIVTDHHLGASKNGIDLIEYVRQNRDHYIPAILISGDSGLDSADLKNRGIILILKPSRGNELVSTIGHLIAT</sequence>
<dbReference type="Pfam" id="PF01739">
    <property type="entry name" value="CheR"/>
    <property type="match status" value="1"/>
</dbReference>
<dbReference type="Gene3D" id="3.40.50.2300">
    <property type="match status" value="1"/>
</dbReference>
<dbReference type="SMART" id="SM00388">
    <property type="entry name" value="HisKA"/>
    <property type="match status" value="1"/>
</dbReference>
<evidence type="ECO:0000259" key="8">
    <source>
        <dbReference type="PROSITE" id="PS50110"/>
    </source>
</evidence>
<dbReference type="NCBIfam" id="TIGR00229">
    <property type="entry name" value="sensory_box"/>
    <property type="match status" value="1"/>
</dbReference>
<dbReference type="InterPro" id="IPR000673">
    <property type="entry name" value="Sig_transdc_resp-reg_Me-estase"/>
</dbReference>
<feature type="active site" evidence="4">
    <location>
        <position position="142"/>
    </location>
</feature>
<dbReference type="Gene3D" id="1.10.287.130">
    <property type="match status" value="1"/>
</dbReference>
<dbReference type="Gene3D" id="3.40.50.180">
    <property type="entry name" value="Methylesterase CheB, C-terminal domain"/>
    <property type="match status" value="1"/>
</dbReference>
<dbReference type="SUPFAM" id="SSF47384">
    <property type="entry name" value="Homodimeric domain of signal transducing histidine kinase"/>
    <property type="match status" value="1"/>
</dbReference>
<dbReference type="InterPro" id="IPR000780">
    <property type="entry name" value="CheR_MeTrfase"/>
</dbReference>
<evidence type="ECO:0000259" key="12">
    <source>
        <dbReference type="PROSITE" id="PS50123"/>
    </source>
</evidence>
<dbReference type="SMART" id="SM00138">
    <property type="entry name" value="MeTrc"/>
    <property type="match status" value="1"/>
</dbReference>
<dbReference type="FunFam" id="3.30.565.10:FF:000049">
    <property type="entry name" value="Two-component sensor histidine kinase"/>
    <property type="match status" value="1"/>
</dbReference>
<reference evidence="13 14" key="1">
    <citation type="submission" date="2019-12" db="EMBL/GenBank/DDBJ databases">
        <title>Genomic-based taxomic classification of the family Erythrobacteraceae.</title>
        <authorList>
            <person name="Xu L."/>
        </authorList>
    </citation>
    <scope>NUCLEOTIDE SEQUENCE [LARGE SCALE GENOMIC DNA]</scope>
    <source>
        <strain evidence="13 14">JCM 17802</strain>
    </source>
</reference>
<evidence type="ECO:0000256" key="3">
    <source>
        <dbReference type="ARBA" id="ARBA00022500"/>
    </source>
</evidence>
<keyword evidence="3 4" id="KW-0145">Chemotaxis</keyword>
<dbReference type="Pfam" id="PF02518">
    <property type="entry name" value="HATPase_c"/>
    <property type="match status" value="1"/>
</dbReference>
<feature type="domain" description="CheB-type methylesterase" evidence="11">
    <location>
        <begin position="11"/>
        <end position="200"/>
    </location>
</feature>
<dbReference type="InterPro" id="IPR000014">
    <property type="entry name" value="PAS"/>
</dbReference>
<dbReference type="InterPro" id="IPR013767">
    <property type="entry name" value="PAS_fold"/>
</dbReference>
<dbReference type="PROSITE" id="PS50112">
    <property type="entry name" value="PAS"/>
    <property type="match status" value="1"/>
</dbReference>
<dbReference type="Gene3D" id="3.40.50.150">
    <property type="entry name" value="Vaccinia Virus protein VP39"/>
    <property type="match status" value="1"/>
</dbReference>
<dbReference type="InterPro" id="IPR036097">
    <property type="entry name" value="HisK_dim/P_sf"/>
</dbReference>
<name>A0A6I4SP84_9SPHN</name>
<dbReference type="GO" id="GO:0008757">
    <property type="term" value="F:S-adenosylmethionine-dependent methyltransferase activity"/>
    <property type="evidence" value="ECO:0007669"/>
    <property type="project" value="InterPro"/>
</dbReference>
<dbReference type="InterPro" id="IPR036890">
    <property type="entry name" value="HATPase_C_sf"/>
</dbReference>
<dbReference type="InterPro" id="IPR003661">
    <property type="entry name" value="HisK_dim/P_dom"/>
</dbReference>
<dbReference type="InterPro" id="IPR003594">
    <property type="entry name" value="HATPase_dom"/>
</dbReference>
<dbReference type="PANTHER" id="PTHR24422:SF27">
    <property type="entry name" value="PROTEIN-GLUTAMATE O-METHYLTRANSFERASE"/>
    <property type="match status" value="1"/>
</dbReference>
<dbReference type="SMART" id="SM00091">
    <property type="entry name" value="PAS"/>
    <property type="match status" value="3"/>
</dbReference>
<evidence type="ECO:0000259" key="10">
    <source>
        <dbReference type="PROSITE" id="PS50113"/>
    </source>
</evidence>
<feature type="active site" evidence="4">
    <location>
        <position position="23"/>
    </location>
</feature>
<accession>A0A6I4SP84</accession>
<comment type="caution">
    <text evidence="13">The sequence shown here is derived from an EMBL/GenBank/DDBJ whole genome shotgun (WGS) entry which is preliminary data.</text>
</comment>
<evidence type="ECO:0000256" key="6">
    <source>
        <dbReference type="SAM" id="Coils"/>
    </source>
</evidence>
<dbReference type="Gene3D" id="3.30.565.10">
    <property type="entry name" value="Histidine kinase-like ATPase, C-terminal domain"/>
    <property type="match status" value="1"/>
</dbReference>
<dbReference type="SUPFAM" id="SSF47757">
    <property type="entry name" value="Chemotaxis receptor methyltransferase CheR, N-terminal domain"/>
    <property type="match status" value="1"/>
</dbReference>
<organism evidence="13 14">
    <name type="scientific">Pontixanthobacter gangjinensis</name>
    <dbReference type="NCBI Taxonomy" id="1028742"/>
    <lineage>
        <taxon>Bacteria</taxon>
        <taxon>Pseudomonadati</taxon>
        <taxon>Pseudomonadota</taxon>
        <taxon>Alphaproteobacteria</taxon>
        <taxon>Sphingomonadales</taxon>
        <taxon>Erythrobacteraceae</taxon>
        <taxon>Pontixanthobacter</taxon>
    </lineage>
</organism>
<evidence type="ECO:0000256" key="4">
    <source>
        <dbReference type="PROSITE-ProRule" id="PRU00050"/>
    </source>
</evidence>
<feature type="coiled-coil region" evidence="6">
    <location>
        <begin position="651"/>
        <end position="738"/>
    </location>
</feature>
<dbReference type="CDD" id="cd00082">
    <property type="entry name" value="HisKA"/>
    <property type="match status" value="1"/>
</dbReference>
<dbReference type="PROSITE" id="PS50110">
    <property type="entry name" value="RESPONSE_REGULATORY"/>
    <property type="match status" value="1"/>
</dbReference>
<evidence type="ECO:0000259" key="7">
    <source>
        <dbReference type="PROSITE" id="PS50109"/>
    </source>
</evidence>
<gene>
    <name evidence="13" type="ORF">GRI36_12170</name>
</gene>
<dbReference type="PROSITE" id="PS50109">
    <property type="entry name" value="HIS_KIN"/>
    <property type="match status" value="1"/>
</dbReference>
<dbReference type="PROSITE" id="PS50113">
    <property type="entry name" value="PAC"/>
    <property type="match status" value="1"/>
</dbReference>
<keyword evidence="14" id="KW-1185">Reference proteome</keyword>
<dbReference type="InterPro" id="IPR035909">
    <property type="entry name" value="CheB_C"/>
</dbReference>
<evidence type="ECO:0000259" key="9">
    <source>
        <dbReference type="PROSITE" id="PS50112"/>
    </source>
</evidence>
<dbReference type="GO" id="GO:0006355">
    <property type="term" value="P:regulation of DNA-templated transcription"/>
    <property type="evidence" value="ECO:0007669"/>
    <property type="project" value="InterPro"/>
</dbReference>
<dbReference type="EMBL" id="WTYS01000001">
    <property type="protein sequence ID" value="MXO57635.1"/>
    <property type="molecule type" value="Genomic_DNA"/>
</dbReference>
<evidence type="ECO:0000313" key="13">
    <source>
        <dbReference type="EMBL" id="MXO57635.1"/>
    </source>
</evidence>
<keyword evidence="6" id="KW-0175">Coiled coil</keyword>
<keyword evidence="4" id="KW-0378">Hydrolase</keyword>
<dbReference type="InterPro" id="IPR011006">
    <property type="entry name" value="CheY-like_superfamily"/>
</dbReference>
<dbReference type="GO" id="GO:0006935">
    <property type="term" value="P:chemotaxis"/>
    <property type="evidence" value="ECO:0007669"/>
    <property type="project" value="UniProtKB-UniRule"/>
</dbReference>
<dbReference type="Pfam" id="PF01339">
    <property type="entry name" value="CheB_methylest"/>
    <property type="match status" value="1"/>
</dbReference>
<dbReference type="SUPFAM" id="SSF52738">
    <property type="entry name" value="Methylesterase CheB, C-terminal domain"/>
    <property type="match status" value="1"/>
</dbReference>
<evidence type="ECO:0000259" key="11">
    <source>
        <dbReference type="PROSITE" id="PS50122"/>
    </source>
</evidence>
<dbReference type="Gene3D" id="3.30.450.20">
    <property type="entry name" value="PAS domain"/>
    <property type="match status" value="2"/>
</dbReference>
<dbReference type="GO" id="GO:0000156">
    <property type="term" value="F:phosphorelay response regulator activity"/>
    <property type="evidence" value="ECO:0007669"/>
    <property type="project" value="InterPro"/>
</dbReference>
<dbReference type="Proteomes" id="UP000468943">
    <property type="component" value="Unassembled WGS sequence"/>
</dbReference>
<dbReference type="InterPro" id="IPR035965">
    <property type="entry name" value="PAS-like_dom_sf"/>
</dbReference>
<dbReference type="EC" id="2.7.13.3" evidence="2"/>
<dbReference type="GO" id="GO:0005737">
    <property type="term" value="C:cytoplasm"/>
    <property type="evidence" value="ECO:0007669"/>
    <property type="project" value="InterPro"/>
</dbReference>
<dbReference type="SUPFAM" id="SSF53335">
    <property type="entry name" value="S-adenosyl-L-methionine-dependent methyltransferases"/>
    <property type="match status" value="1"/>
</dbReference>
<dbReference type="CDD" id="cd00130">
    <property type="entry name" value="PAS"/>
    <property type="match status" value="1"/>
</dbReference>
<dbReference type="GO" id="GO:0000155">
    <property type="term" value="F:phosphorelay sensor kinase activity"/>
    <property type="evidence" value="ECO:0007669"/>
    <property type="project" value="InterPro"/>
</dbReference>
<dbReference type="Pfam" id="PF03705">
    <property type="entry name" value="CheR_N"/>
    <property type="match status" value="1"/>
</dbReference>
<dbReference type="GO" id="GO:0008984">
    <property type="term" value="F:protein-glutamate methylesterase activity"/>
    <property type="evidence" value="ECO:0007669"/>
    <property type="project" value="InterPro"/>
</dbReference>
<dbReference type="Pfam" id="PF00512">
    <property type="entry name" value="HisKA"/>
    <property type="match status" value="1"/>
</dbReference>
<feature type="domain" description="PAC" evidence="10">
    <location>
        <begin position="801"/>
        <end position="851"/>
    </location>
</feature>
<dbReference type="InterPro" id="IPR001789">
    <property type="entry name" value="Sig_transdc_resp-reg_receiver"/>
</dbReference>
<keyword evidence="5" id="KW-0597">Phosphoprotein</keyword>
<dbReference type="SUPFAM" id="SSF52172">
    <property type="entry name" value="CheY-like"/>
    <property type="match status" value="1"/>
</dbReference>
<dbReference type="InterPro" id="IPR022642">
    <property type="entry name" value="CheR_C"/>
</dbReference>
<feature type="domain" description="PAS" evidence="9">
    <location>
        <begin position="852"/>
        <end position="921"/>
    </location>
</feature>
<evidence type="ECO:0000256" key="5">
    <source>
        <dbReference type="PROSITE-ProRule" id="PRU00169"/>
    </source>
</evidence>
<dbReference type="SMART" id="SM00387">
    <property type="entry name" value="HATPase_c"/>
    <property type="match status" value="1"/>
</dbReference>
<dbReference type="Pfam" id="PF00072">
    <property type="entry name" value="Response_reg"/>
    <property type="match status" value="1"/>
</dbReference>
<evidence type="ECO:0000256" key="1">
    <source>
        <dbReference type="ARBA" id="ARBA00000085"/>
    </source>
</evidence>
<feature type="domain" description="Histidine kinase" evidence="7">
    <location>
        <begin position="997"/>
        <end position="1210"/>
    </location>
</feature>
<dbReference type="InterPro" id="IPR000700">
    <property type="entry name" value="PAS-assoc_C"/>
</dbReference>
<dbReference type="SUPFAM" id="SSF55785">
    <property type="entry name" value="PYP-like sensor domain (PAS domain)"/>
    <property type="match status" value="2"/>
</dbReference>
<dbReference type="InterPro" id="IPR050903">
    <property type="entry name" value="Bact_Chemotaxis_MeTrfase"/>
</dbReference>
<dbReference type="InterPro" id="IPR022641">
    <property type="entry name" value="CheR_N"/>
</dbReference>
<evidence type="ECO:0000256" key="2">
    <source>
        <dbReference type="ARBA" id="ARBA00012438"/>
    </source>
</evidence>
<dbReference type="CDD" id="cd00156">
    <property type="entry name" value="REC"/>
    <property type="match status" value="1"/>
</dbReference>
<feature type="modified residue" description="4-aspartylphosphate" evidence="5">
    <location>
        <position position="1285"/>
    </location>
</feature>
<dbReference type="PANTHER" id="PTHR24422">
    <property type="entry name" value="CHEMOTAXIS PROTEIN METHYLTRANSFERASE"/>
    <property type="match status" value="1"/>
</dbReference>